<gene>
    <name evidence="4" type="ORF">OTSGILL_1988</name>
</gene>
<keyword evidence="1" id="KW-0677">Repeat</keyword>
<evidence type="ECO:0000256" key="2">
    <source>
        <dbReference type="ARBA" id="ARBA00022803"/>
    </source>
</evidence>
<keyword evidence="2 3" id="KW-0802">TPR repeat</keyword>
<evidence type="ECO:0000313" key="5">
    <source>
        <dbReference type="Proteomes" id="UP000033769"/>
    </source>
</evidence>
<dbReference type="PANTHER" id="PTHR44943">
    <property type="entry name" value="CELLULOSE SYNTHASE OPERON PROTEIN C"/>
    <property type="match status" value="1"/>
</dbReference>
<dbReference type="PROSITE" id="PS50005">
    <property type="entry name" value="TPR"/>
    <property type="match status" value="2"/>
</dbReference>
<dbReference type="InterPro" id="IPR019734">
    <property type="entry name" value="TPR_rpt"/>
</dbReference>
<dbReference type="AlphaFoldDB" id="A0A0F3M7R7"/>
<dbReference type="PANTHER" id="PTHR44943:SF8">
    <property type="entry name" value="TPR REPEAT-CONTAINING PROTEIN MJ0263"/>
    <property type="match status" value="1"/>
</dbReference>
<dbReference type="InterPro" id="IPR051685">
    <property type="entry name" value="Ycf3/AcsC/BcsC/TPR_MFPF"/>
</dbReference>
<name>A0A0F3M7R7_ORITS</name>
<feature type="repeat" description="TPR" evidence="3">
    <location>
        <begin position="2"/>
        <end position="35"/>
    </location>
</feature>
<dbReference type="Gene3D" id="1.25.40.10">
    <property type="entry name" value="Tetratricopeptide repeat domain"/>
    <property type="match status" value="1"/>
</dbReference>
<evidence type="ECO:0000313" key="4">
    <source>
        <dbReference type="EMBL" id="KJV51813.1"/>
    </source>
</evidence>
<dbReference type="SUPFAM" id="SSF48452">
    <property type="entry name" value="TPR-like"/>
    <property type="match status" value="1"/>
</dbReference>
<dbReference type="EMBL" id="LANO01000037">
    <property type="protein sequence ID" value="KJV51813.1"/>
    <property type="molecule type" value="Genomic_DNA"/>
</dbReference>
<dbReference type="InterPro" id="IPR011990">
    <property type="entry name" value="TPR-like_helical_dom_sf"/>
</dbReference>
<dbReference type="Pfam" id="PF13432">
    <property type="entry name" value="TPR_16"/>
    <property type="match status" value="1"/>
</dbReference>
<comment type="caution">
    <text evidence="4">The sequence shown here is derived from an EMBL/GenBank/DDBJ whole genome shotgun (WGS) entry which is preliminary data.</text>
</comment>
<accession>A0A0F3M7R7</accession>
<sequence>MAKAYYAKGLSLYELGQYQEAIKNFDIAIKYKPDFAEAYVNKGMALKALAQHQKAIEIFDTAIRYEPIWQKLIILKDFLYTN</sequence>
<protein>
    <submittedName>
        <fullName evidence="4">TPR repeat family protein</fullName>
    </submittedName>
</protein>
<dbReference type="Proteomes" id="UP000033769">
    <property type="component" value="Unassembled WGS sequence"/>
</dbReference>
<evidence type="ECO:0000256" key="3">
    <source>
        <dbReference type="PROSITE-ProRule" id="PRU00339"/>
    </source>
</evidence>
<dbReference type="PROSITE" id="PS50293">
    <property type="entry name" value="TPR_REGION"/>
    <property type="match status" value="1"/>
</dbReference>
<dbReference type="PATRIC" id="fig|1359184.3.peg.1670"/>
<organism evidence="4 5">
    <name type="scientific">Orientia tsutsugamushi str. Gilliam</name>
    <dbReference type="NCBI Taxonomy" id="1359184"/>
    <lineage>
        <taxon>Bacteria</taxon>
        <taxon>Pseudomonadati</taxon>
        <taxon>Pseudomonadota</taxon>
        <taxon>Alphaproteobacteria</taxon>
        <taxon>Rickettsiales</taxon>
        <taxon>Rickettsiaceae</taxon>
        <taxon>Rickettsieae</taxon>
        <taxon>Orientia</taxon>
    </lineage>
</organism>
<evidence type="ECO:0000256" key="1">
    <source>
        <dbReference type="ARBA" id="ARBA00022737"/>
    </source>
</evidence>
<reference evidence="4 5" key="1">
    <citation type="submission" date="2015-02" db="EMBL/GenBank/DDBJ databases">
        <title>Genome Sequencing of Rickettsiales.</title>
        <authorList>
            <person name="Daugherty S.C."/>
            <person name="Su Q."/>
            <person name="Abolude K."/>
            <person name="Beier-Sexton M."/>
            <person name="Carlyon J.A."/>
            <person name="Carter R."/>
            <person name="Day N.P."/>
            <person name="Dumler S.J."/>
            <person name="Dyachenko V."/>
            <person name="Godinez A."/>
            <person name="Kurtti T.J."/>
            <person name="Lichay M."/>
            <person name="Mullins K.E."/>
            <person name="Ott S."/>
            <person name="Pappas-Brown V."/>
            <person name="Paris D.H."/>
            <person name="Patel P."/>
            <person name="Richards A.L."/>
            <person name="Sadzewicz L."/>
            <person name="Sears K."/>
            <person name="Seidman D."/>
            <person name="Sengamalay N."/>
            <person name="Stenos J."/>
            <person name="Tallon L.J."/>
            <person name="Vincent G."/>
            <person name="Fraser C.M."/>
            <person name="Munderloh U."/>
            <person name="Dunning-Hotopp J.C."/>
        </authorList>
    </citation>
    <scope>NUCLEOTIDE SEQUENCE [LARGE SCALE GENOMIC DNA]</scope>
    <source>
        <strain evidence="4 5">Gilliam</strain>
    </source>
</reference>
<dbReference type="SMART" id="SM00028">
    <property type="entry name" value="TPR"/>
    <property type="match status" value="2"/>
</dbReference>
<proteinExistence type="predicted"/>
<feature type="repeat" description="TPR" evidence="3">
    <location>
        <begin position="36"/>
        <end position="69"/>
    </location>
</feature>